<dbReference type="Proteomes" id="UP000053732">
    <property type="component" value="Unassembled WGS sequence"/>
</dbReference>
<dbReference type="GO" id="GO:0008270">
    <property type="term" value="F:zinc ion binding"/>
    <property type="evidence" value="ECO:0007669"/>
    <property type="project" value="InterPro"/>
</dbReference>
<gene>
    <name evidence="9" type="ORF">PCAMFM013_S009g000367</name>
</gene>
<feature type="domain" description="Zn(2)-C6 fungal-type" evidence="8">
    <location>
        <begin position="21"/>
        <end position="48"/>
    </location>
</feature>
<dbReference type="Pfam" id="PF00172">
    <property type="entry name" value="Zn_clus"/>
    <property type="match status" value="1"/>
</dbReference>
<evidence type="ECO:0000256" key="2">
    <source>
        <dbReference type="ARBA" id="ARBA00022723"/>
    </source>
</evidence>
<feature type="compositionally biased region" description="Basic and acidic residues" evidence="7">
    <location>
        <begin position="82"/>
        <end position="103"/>
    </location>
</feature>
<dbReference type="CDD" id="cd12148">
    <property type="entry name" value="fungal_TF_MHR"/>
    <property type="match status" value="1"/>
</dbReference>
<evidence type="ECO:0000256" key="7">
    <source>
        <dbReference type="SAM" id="MobiDB-lite"/>
    </source>
</evidence>
<dbReference type="AlphaFoldDB" id="A0A0G4PAT2"/>
<evidence type="ECO:0000259" key="8">
    <source>
        <dbReference type="PROSITE" id="PS50048"/>
    </source>
</evidence>
<evidence type="ECO:0000256" key="3">
    <source>
        <dbReference type="ARBA" id="ARBA00023015"/>
    </source>
</evidence>
<keyword evidence="2" id="KW-0479">Metal-binding</keyword>
<dbReference type="InterPro" id="IPR001138">
    <property type="entry name" value="Zn2Cys6_DnaBD"/>
</dbReference>
<dbReference type="SMART" id="SM00906">
    <property type="entry name" value="Fungal_trans"/>
    <property type="match status" value="1"/>
</dbReference>
<evidence type="ECO:0000313" key="9">
    <source>
        <dbReference type="EMBL" id="CRL23427.1"/>
    </source>
</evidence>
<keyword evidence="3" id="KW-0805">Transcription regulation</keyword>
<evidence type="ECO:0000313" key="10">
    <source>
        <dbReference type="Proteomes" id="UP000053732"/>
    </source>
</evidence>
<evidence type="ECO:0000256" key="1">
    <source>
        <dbReference type="ARBA" id="ARBA00004123"/>
    </source>
</evidence>
<sequence length="730" mass="83287">MATPISPSEQTRTIKSRRVLACVLCQQRKIKCDRTFPCLNCVRAGEQCEQATRQRHRRFAEKDLLARLRYYESLLRQHNIRFDPLHTPTRDRRSPSQDGRDEIPEGGQSEGTVPDTNSSPLREKNTIKFKSLNIWHAMSQKTVASKGDDGNDGEDDEDDNRFLRDDNDVRHMAHAATNKAWYHKFDGKANDHLFFGSPVGNVDDISAFHPTQVQIFRLWQIYLDNVDPLLKVTHTPTLQTRIIDAASDITNIDPTLEALMFSIYCVSILSLTEDQCNALFGCPKKDLLTAYQSACQQALRACSILRSSDRDSLTALYLYLVSVRSETDPASLSSMIGVAIRIAQRIGIHNESMYGRCSALEAEMRRRLWWSLIIFDTRICEMSDYKTASLTPTWDCRVPLNVSDFELQPGIETPPAANNRPTEMLFAVVRSELADFVRRSAFHLDFTNPLFNTMALRSPTMDEGEQVLALEKTIEEKYLASCNPENPLHFMTIWTMRSYLAKICLLQHCSQYSKTSVEQTDSQRNVGISHALRMVECDTHLMTSPLTKGYLWLVHFHFPFPAYIHLLQNLKSKPIQEHTDHAWEVMSNNYEVRLMDAKDDEFPVLMVFGRIVLEAWAPREEVARQQQTALVPPRIVSSVRDGLMQMRLKFGQDAETVQPGGTSDLNTDNLSMPMQMDFNVPGVVYGAEGQVPTSLEPWGYPEPPRPSSMDMGTNRFLSNMMLWNSLRRGR</sequence>
<keyword evidence="10" id="KW-1185">Reference proteome</keyword>
<comment type="subcellular location">
    <subcellularLocation>
        <location evidence="1">Nucleus</location>
    </subcellularLocation>
</comment>
<feature type="region of interest" description="Disordered" evidence="7">
    <location>
        <begin position="82"/>
        <end position="123"/>
    </location>
</feature>
<dbReference type="GO" id="GO:0000981">
    <property type="term" value="F:DNA-binding transcription factor activity, RNA polymerase II-specific"/>
    <property type="evidence" value="ECO:0007669"/>
    <property type="project" value="InterPro"/>
</dbReference>
<dbReference type="GO" id="GO:0006351">
    <property type="term" value="P:DNA-templated transcription"/>
    <property type="evidence" value="ECO:0007669"/>
    <property type="project" value="InterPro"/>
</dbReference>
<dbReference type="PROSITE" id="PS50048">
    <property type="entry name" value="ZN2_CY6_FUNGAL_2"/>
    <property type="match status" value="1"/>
</dbReference>
<evidence type="ECO:0000256" key="6">
    <source>
        <dbReference type="ARBA" id="ARBA00023242"/>
    </source>
</evidence>
<dbReference type="SMART" id="SM00066">
    <property type="entry name" value="GAL4"/>
    <property type="match status" value="1"/>
</dbReference>
<name>A0A0G4PAT2_PENC3</name>
<feature type="region of interest" description="Disordered" evidence="7">
    <location>
        <begin position="142"/>
        <end position="164"/>
    </location>
</feature>
<dbReference type="Gene3D" id="4.10.240.10">
    <property type="entry name" value="Zn(2)-C6 fungal-type DNA-binding domain"/>
    <property type="match status" value="1"/>
</dbReference>
<dbReference type="PANTHER" id="PTHR31001">
    <property type="entry name" value="UNCHARACTERIZED TRANSCRIPTIONAL REGULATORY PROTEIN"/>
    <property type="match status" value="1"/>
</dbReference>
<evidence type="ECO:0000256" key="4">
    <source>
        <dbReference type="ARBA" id="ARBA00023125"/>
    </source>
</evidence>
<dbReference type="InterPro" id="IPR007219">
    <property type="entry name" value="XnlR_reg_dom"/>
</dbReference>
<keyword evidence="6" id="KW-0539">Nucleus</keyword>
<protein>
    <submittedName>
        <fullName evidence="9">Fungal transcriptional regulatory protein, N-terminal</fullName>
    </submittedName>
</protein>
<dbReference type="InterPro" id="IPR036864">
    <property type="entry name" value="Zn2-C6_fun-type_DNA-bd_sf"/>
</dbReference>
<organism evidence="9 10">
    <name type="scientific">Penicillium camemberti (strain FM 013)</name>
    <dbReference type="NCBI Taxonomy" id="1429867"/>
    <lineage>
        <taxon>Eukaryota</taxon>
        <taxon>Fungi</taxon>
        <taxon>Dikarya</taxon>
        <taxon>Ascomycota</taxon>
        <taxon>Pezizomycotina</taxon>
        <taxon>Eurotiomycetes</taxon>
        <taxon>Eurotiomycetidae</taxon>
        <taxon>Eurotiales</taxon>
        <taxon>Aspergillaceae</taxon>
        <taxon>Penicillium</taxon>
    </lineage>
</organism>
<dbReference type="GO" id="GO:0003677">
    <property type="term" value="F:DNA binding"/>
    <property type="evidence" value="ECO:0007669"/>
    <property type="project" value="UniProtKB-KW"/>
</dbReference>
<reference evidence="9 10" key="1">
    <citation type="journal article" date="2014" name="Nat. Commun.">
        <title>Multiple recent horizontal transfers of a large genomic region in cheese making fungi.</title>
        <authorList>
            <person name="Cheeseman K."/>
            <person name="Ropars J."/>
            <person name="Renault P."/>
            <person name="Dupont J."/>
            <person name="Gouzy J."/>
            <person name="Branca A."/>
            <person name="Abraham A.L."/>
            <person name="Ceppi M."/>
            <person name="Conseiller E."/>
            <person name="Debuchy R."/>
            <person name="Malagnac F."/>
            <person name="Goarin A."/>
            <person name="Silar P."/>
            <person name="Lacoste S."/>
            <person name="Sallet E."/>
            <person name="Bensimon A."/>
            <person name="Giraud T."/>
            <person name="Brygoo Y."/>
        </authorList>
    </citation>
    <scope>NUCLEOTIDE SEQUENCE [LARGE SCALE GENOMIC DNA]</scope>
    <source>
        <strain evidence="10">FM 013</strain>
    </source>
</reference>
<accession>A0A0G4PAT2</accession>
<keyword evidence="5" id="KW-0804">Transcription</keyword>
<proteinExistence type="predicted"/>
<dbReference type="SUPFAM" id="SSF57701">
    <property type="entry name" value="Zn2/Cys6 DNA-binding domain"/>
    <property type="match status" value="1"/>
</dbReference>
<dbReference type="PANTHER" id="PTHR31001:SF45">
    <property type="entry name" value="ZN(II)2CYS6 TRANSCRIPTION FACTOR (EUROFUNG)"/>
    <property type="match status" value="1"/>
</dbReference>
<dbReference type="EMBL" id="HG793142">
    <property type="protein sequence ID" value="CRL23427.1"/>
    <property type="molecule type" value="Genomic_DNA"/>
</dbReference>
<dbReference type="InterPro" id="IPR050613">
    <property type="entry name" value="Sec_Metabolite_Reg"/>
</dbReference>
<dbReference type="CDD" id="cd00067">
    <property type="entry name" value="GAL4"/>
    <property type="match status" value="1"/>
</dbReference>
<feature type="compositionally biased region" description="Polar residues" evidence="7">
    <location>
        <begin position="110"/>
        <end position="120"/>
    </location>
</feature>
<keyword evidence="4" id="KW-0238">DNA-binding</keyword>
<evidence type="ECO:0000256" key="5">
    <source>
        <dbReference type="ARBA" id="ARBA00023163"/>
    </source>
</evidence>
<dbReference type="STRING" id="1429867.A0A0G4PAT2"/>
<dbReference type="GO" id="GO:0005634">
    <property type="term" value="C:nucleus"/>
    <property type="evidence" value="ECO:0007669"/>
    <property type="project" value="UniProtKB-SubCell"/>
</dbReference>
<feature type="compositionally biased region" description="Acidic residues" evidence="7">
    <location>
        <begin position="150"/>
        <end position="159"/>
    </location>
</feature>
<dbReference type="Pfam" id="PF04082">
    <property type="entry name" value="Fungal_trans"/>
    <property type="match status" value="1"/>
</dbReference>